<accession>A0ABV1F5P7</accession>
<keyword evidence="1" id="KW-1133">Transmembrane helix</keyword>
<evidence type="ECO:0000256" key="1">
    <source>
        <dbReference type="SAM" id="Phobius"/>
    </source>
</evidence>
<dbReference type="EMBL" id="JBBMFN010000044">
    <property type="protein sequence ID" value="MEQ2467179.1"/>
    <property type="molecule type" value="Genomic_DNA"/>
</dbReference>
<organism evidence="2 3">
    <name type="scientific">Niallia hominis</name>
    <dbReference type="NCBI Taxonomy" id="3133173"/>
    <lineage>
        <taxon>Bacteria</taxon>
        <taxon>Bacillati</taxon>
        <taxon>Bacillota</taxon>
        <taxon>Bacilli</taxon>
        <taxon>Bacillales</taxon>
        <taxon>Bacillaceae</taxon>
        <taxon>Niallia</taxon>
    </lineage>
</organism>
<dbReference type="InterPro" id="IPR019635">
    <property type="entry name" value="DUF2500"/>
</dbReference>
<keyword evidence="1" id="KW-0472">Membrane</keyword>
<name>A0ABV1F5P7_9BACI</name>
<dbReference type="Proteomes" id="UP001465426">
    <property type="component" value="Unassembled WGS sequence"/>
</dbReference>
<keyword evidence="1" id="KW-0812">Transmembrane</keyword>
<dbReference type="Gene3D" id="2.40.50.660">
    <property type="match status" value="1"/>
</dbReference>
<sequence length="130" mass="14462">MGNFFAFEDFIATGNILFAIVPTIFAIILGIIVVRIIKGLIKWSKNNNQPRLSTPAKVVAKRTSVHGGGNTRAYNHYYVTFEFPSGERTEFQVNGGQFGMLIEGDNGELQCQGTRYLGFTRNEPIGEQTQ</sequence>
<evidence type="ECO:0000313" key="2">
    <source>
        <dbReference type="EMBL" id="MEQ2467179.1"/>
    </source>
</evidence>
<gene>
    <name evidence="2" type="ORF">WMO63_16105</name>
</gene>
<feature type="transmembrane region" description="Helical" evidence="1">
    <location>
        <begin position="16"/>
        <end position="37"/>
    </location>
</feature>
<protein>
    <submittedName>
        <fullName evidence="2">DUF2500 domain-containing protein</fullName>
    </submittedName>
</protein>
<reference evidence="2 3" key="1">
    <citation type="submission" date="2024-03" db="EMBL/GenBank/DDBJ databases">
        <title>Human intestinal bacterial collection.</title>
        <authorList>
            <person name="Pauvert C."/>
            <person name="Hitch T.C.A."/>
            <person name="Clavel T."/>
        </authorList>
    </citation>
    <scope>NUCLEOTIDE SEQUENCE [LARGE SCALE GENOMIC DNA]</scope>
    <source>
        <strain evidence="2 3">CLA-SR-H024</strain>
    </source>
</reference>
<dbReference type="RefSeq" id="WP_251628662.1">
    <property type="nucleotide sequence ID" value="NZ_JBBMFN010000044.1"/>
</dbReference>
<dbReference type="Pfam" id="PF10694">
    <property type="entry name" value="DUF2500"/>
    <property type="match status" value="1"/>
</dbReference>
<evidence type="ECO:0000313" key="3">
    <source>
        <dbReference type="Proteomes" id="UP001465426"/>
    </source>
</evidence>
<keyword evidence="3" id="KW-1185">Reference proteome</keyword>
<proteinExistence type="predicted"/>
<comment type="caution">
    <text evidence="2">The sequence shown here is derived from an EMBL/GenBank/DDBJ whole genome shotgun (WGS) entry which is preliminary data.</text>
</comment>